<evidence type="ECO:0000256" key="1">
    <source>
        <dbReference type="SAM" id="Phobius"/>
    </source>
</evidence>
<dbReference type="AlphaFoldDB" id="A0AAU9D1C7"/>
<keyword evidence="1" id="KW-1133">Transmembrane helix</keyword>
<keyword evidence="1" id="KW-0472">Membrane</keyword>
<sequence>MKRNRGYILILILWIIVISNIIFLSMYNSILLENKISLNYMNKKENNQIFLSGLNYAIAILKSDDNNFDSLNEKWAKKKRLNYSEYSYDVSISDLSKININYTNVNILKNLKFWKKESSKKLKDNRFLKNSYEISMLFPKNFNFFTIYGEFNINFDSLESLKLLLKKLKLNEMDIKYAITLISKNRSNSNIKDLKELRKILKPLHLSDSFYEKFEKFITFSGNFNINTISKENFELLFKSNALLPLSSYKNKIWDFKLNNSIEKIKDFDNKFIVPIKYINLLESVFSVRTKYYLVKINYNNNIATAVLRKKKIKDKEYEISILNYYQEK</sequence>
<dbReference type="RefSeq" id="WP_307904718.1">
    <property type="nucleotide sequence ID" value="NZ_AP027059.1"/>
</dbReference>
<protein>
    <recommendedName>
        <fullName evidence="4">Type II secretion system protein K</fullName>
    </recommendedName>
</protein>
<reference evidence="2 3" key="1">
    <citation type="submission" date="2022-11" db="EMBL/GenBank/DDBJ databases">
        <title>Haliovirga abyssi gen. nov., sp. nov., a mesophilic fermentative bacterium isolated from the Iheya North hydrothermal field and the proposal of Haliovirgaceae fam. nov.</title>
        <authorList>
            <person name="Miyazaki U."/>
            <person name="Tame A."/>
            <person name="Miyazaki J."/>
            <person name="Takai K."/>
            <person name="Sawayama S."/>
            <person name="Kitajima M."/>
            <person name="Okamoto A."/>
            <person name="Nakagawa S."/>
        </authorList>
    </citation>
    <scope>NUCLEOTIDE SEQUENCE [LARGE SCALE GENOMIC DNA]</scope>
    <source>
        <strain evidence="2 3">IC12</strain>
    </source>
</reference>
<evidence type="ECO:0000313" key="3">
    <source>
        <dbReference type="Proteomes" id="UP001321582"/>
    </source>
</evidence>
<dbReference type="KEGG" id="haby:HLVA_03430"/>
<evidence type="ECO:0000313" key="2">
    <source>
        <dbReference type="EMBL" id="BDU49774.1"/>
    </source>
</evidence>
<organism evidence="2 3">
    <name type="scientific">Haliovirga abyssi</name>
    <dbReference type="NCBI Taxonomy" id="2996794"/>
    <lineage>
        <taxon>Bacteria</taxon>
        <taxon>Fusobacteriati</taxon>
        <taxon>Fusobacteriota</taxon>
        <taxon>Fusobacteriia</taxon>
        <taxon>Fusobacteriales</taxon>
        <taxon>Haliovirgaceae</taxon>
        <taxon>Haliovirga</taxon>
    </lineage>
</organism>
<keyword evidence="3" id="KW-1185">Reference proteome</keyword>
<keyword evidence="1" id="KW-0812">Transmembrane</keyword>
<dbReference type="Proteomes" id="UP001321582">
    <property type="component" value="Chromosome"/>
</dbReference>
<dbReference type="EMBL" id="AP027059">
    <property type="protein sequence ID" value="BDU49774.1"/>
    <property type="molecule type" value="Genomic_DNA"/>
</dbReference>
<feature type="transmembrane region" description="Helical" evidence="1">
    <location>
        <begin position="7"/>
        <end position="27"/>
    </location>
</feature>
<name>A0AAU9D1C7_9FUSO</name>
<accession>A0AAU9D1C7</accession>
<evidence type="ECO:0008006" key="4">
    <source>
        <dbReference type="Google" id="ProtNLM"/>
    </source>
</evidence>
<gene>
    <name evidence="2" type="ORF">HLVA_03430</name>
</gene>
<proteinExistence type="predicted"/>